<evidence type="ECO:0000256" key="4">
    <source>
        <dbReference type="ARBA" id="ARBA00023235"/>
    </source>
</evidence>
<organism evidence="6 7">
    <name type="scientific">Vitis vinifera</name>
    <name type="common">Grape</name>
    <dbReference type="NCBI Taxonomy" id="29760"/>
    <lineage>
        <taxon>Eukaryota</taxon>
        <taxon>Viridiplantae</taxon>
        <taxon>Streptophyta</taxon>
        <taxon>Embryophyta</taxon>
        <taxon>Tracheophyta</taxon>
        <taxon>Spermatophyta</taxon>
        <taxon>Magnoliopsida</taxon>
        <taxon>eudicotyledons</taxon>
        <taxon>Gunneridae</taxon>
        <taxon>Pentapetalae</taxon>
        <taxon>rosids</taxon>
        <taxon>Vitales</taxon>
        <taxon>Vitaceae</taxon>
        <taxon>Viteae</taxon>
        <taxon>Vitis</taxon>
    </lineage>
</organism>
<protein>
    <recommendedName>
        <fullName evidence="5">Pseudouridine synthase RsuA/RluA-like domain-containing protein</fullName>
    </recommendedName>
</protein>
<accession>A0ABY9CEM9</accession>
<evidence type="ECO:0000256" key="2">
    <source>
        <dbReference type="ARBA" id="ARBA00010876"/>
    </source>
</evidence>
<sequence>MTAQNPPRLAHGLDRDSSGILIMGRTQTSATMLHSIFREKTFGASNNNIDTKKRILPRRYWALVIGSPRRPRGLISAPLEKVVVDDGKSERITIVDNVQNKRKLLK</sequence>
<dbReference type="Pfam" id="PF00849">
    <property type="entry name" value="PseudoU_synth_2"/>
    <property type="match status" value="1"/>
</dbReference>
<dbReference type="PANTHER" id="PTHR21600">
    <property type="entry name" value="MITOCHONDRIAL RNA PSEUDOURIDINE SYNTHASE"/>
    <property type="match status" value="1"/>
</dbReference>
<evidence type="ECO:0000256" key="3">
    <source>
        <dbReference type="ARBA" id="ARBA00023128"/>
    </source>
</evidence>
<dbReference type="EMBL" id="CP126655">
    <property type="protein sequence ID" value="WJZ93542.1"/>
    <property type="molecule type" value="Genomic_DNA"/>
</dbReference>
<keyword evidence="3" id="KW-0496">Mitochondrion</keyword>
<evidence type="ECO:0000259" key="5">
    <source>
        <dbReference type="Pfam" id="PF00849"/>
    </source>
</evidence>
<dbReference type="Proteomes" id="UP001227230">
    <property type="component" value="Chromosome 8"/>
</dbReference>
<dbReference type="InterPro" id="IPR020103">
    <property type="entry name" value="PsdUridine_synth_cat_dom_sf"/>
</dbReference>
<evidence type="ECO:0000313" key="6">
    <source>
        <dbReference type="EMBL" id="WJZ93542.1"/>
    </source>
</evidence>
<dbReference type="Gene3D" id="3.30.2350.10">
    <property type="entry name" value="Pseudouridine synthase"/>
    <property type="match status" value="1"/>
</dbReference>
<reference evidence="6 7" key="1">
    <citation type="journal article" date="2023" name="Hortic Res">
        <title>The complete reference genome for grapevine (Vitis vinifera L.) genetics and breeding.</title>
        <authorList>
            <person name="Shi X."/>
            <person name="Cao S."/>
            <person name="Wang X."/>
            <person name="Huang S."/>
            <person name="Wang Y."/>
            <person name="Liu Z."/>
            <person name="Liu W."/>
            <person name="Leng X."/>
            <person name="Peng Y."/>
            <person name="Wang N."/>
            <person name="Wang Y."/>
            <person name="Ma Z."/>
            <person name="Xu X."/>
            <person name="Zhang F."/>
            <person name="Xue H."/>
            <person name="Zhong H."/>
            <person name="Wang Y."/>
            <person name="Zhang K."/>
            <person name="Velt A."/>
            <person name="Avia K."/>
            <person name="Holtgrawe D."/>
            <person name="Grimplet J."/>
            <person name="Matus J.T."/>
            <person name="Ware D."/>
            <person name="Wu X."/>
            <person name="Wang H."/>
            <person name="Liu C."/>
            <person name="Fang Y."/>
            <person name="Rustenholz C."/>
            <person name="Cheng Z."/>
            <person name="Xiao H."/>
            <person name="Zhou Y."/>
        </authorList>
    </citation>
    <scope>NUCLEOTIDE SEQUENCE [LARGE SCALE GENOMIC DNA]</scope>
    <source>
        <strain evidence="7">cv. Pinot noir / PN40024</strain>
        <tissue evidence="6">Leaf</tissue>
    </source>
</reference>
<gene>
    <name evidence="6" type="ORF">VitviT2T_012473</name>
</gene>
<evidence type="ECO:0000256" key="1">
    <source>
        <dbReference type="ARBA" id="ARBA00004173"/>
    </source>
</evidence>
<comment type="similarity">
    <text evidence="2">Belongs to the pseudouridine synthase RluA family.</text>
</comment>
<evidence type="ECO:0000313" key="7">
    <source>
        <dbReference type="Proteomes" id="UP001227230"/>
    </source>
</evidence>
<keyword evidence="7" id="KW-1185">Reference proteome</keyword>
<keyword evidence="4" id="KW-0413">Isomerase</keyword>
<dbReference type="InterPro" id="IPR006145">
    <property type="entry name" value="PsdUridine_synth_RsuA/RluA"/>
</dbReference>
<name>A0ABY9CEM9_VITVI</name>
<proteinExistence type="inferred from homology"/>
<dbReference type="SUPFAM" id="SSF55120">
    <property type="entry name" value="Pseudouridine synthase"/>
    <property type="match status" value="1"/>
</dbReference>
<feature type="domain" description="Pseudouridine synthase RsuA/RluA-like" evidence="5">
    <location>
        <begin position="5"/>
        <end position="96"/>
    </location>
</feature>
<comment type="subcellular location">
    <subcellularLocation>
        <location evidence="1">Mitochondrion</location>
    </subcellularLocation>
</comment>
<dbReference type="InterPro" id="IPR050188">
    <property type="entry name" value="RluA_PseudoU_synthase"/>
</dbReference>
<dbReference type="PANTHER" id="PTHR21600:SF81">
    <property type="entry name" value="21S RRNA PSEUDOURIDINE(2819) SYNTHASE"/>
    <property type="match status" value="1"/>
</dbReference>